<dbReference type="InterPro" id="IPR027417">
    <property type="entry name" value="P-loop_NTPase"/>
</dbReference>
<reference evidence="2" key="2">
    <citation type="submission" date="2014-07" db="EMBL/GenBank/DDBJ databases">
        <authorList>
            <person name="Hull J."/>
        </authorList>
    </citation>
    <scope>NUCLEOTIDE SEQUENCE</scope>
</reference>
<keyword evidence="2" id="KW-0378">Hydrolase</keyword>
<proteinExistence type="predicted"/>
<keyword evidence="2" id="KW-0547">Nucleotide-binding</keyword>
<dbReference type="PROSITE" id="PS51192">
    <property type="entry name" value="HELICASE_ATP_BIND_1"/>
    <property type="match status" value="1"/>
</dbReference>
<reference evidence="2" key="1">
    <citation type="journal article" date="2014" name="PLoS ONE">
        <title>Transcriptome-Based Identification of ABC Transporters in the Western Tarnished Plant Bug Lygus hesperus.</title>
        <authorList>
            <person name="Hull J.J."/>
            <person name="Chaney K."/>
            <person name="Geib S.M."/>
            <person name="Fabrick J.A."/>
            <person name="Brent C.S."/>
            <person name="Walsh D."/>
            <person name="Lavine L.C."/>
        </authorList>
    </citation>
    <scope>NUCLEOTIDE SEQUENCE</scope>
</reference>
<dbReference type="InterPro" id="IPR014001">
    <property type="entry name" value="Helicase_ATP-bd"/>
</dbReference>
<gene>
    <name evidence="2" type="primary">dbp6</name>
    <name evidence="2" type="ORF">CM83_3081</name>
</gene>
<sequence length="116" mass="13183">MYLQPVLRSSMRYVEFLVLDEVDKLLQMDPCNDWTYVLNHFTAASASSRLRGMLPTFLPPGVSTQVAAPDSDDVDPSDGVPLQRLFFSATFSIDPTLLARLQLHNPIYFTIDRFTR</sequence>
<evidence type="ECO:0000313" key="2">
    <source>
        <dbReference type="EMBL" id="JAG28030.1"/>
    </source>
</evidence>
<dbReference type="GO" id="GO:0004386">
    <property type="term" value="F:helicase activity"/>
    <property type="evidence" value="ECO:0007669"/>
    <property type="project" value="UniProtKB-KW"/>
</dbReference>
<feature type="domain" description="Helicase ATP-binding" evidence="1">
    <location>
        <begin position="1"/>
        <end position="109"/>
    </location>
</feature>
<accession>A0A0A9YET7</accession>
<name>A0A0A9YET7_LYGHE</name>
<keyword evidence="2" id="KW-0067">ATP-binding</keyword>
<keyword evidence="2" id="KW-0347">Helicase</keyword>
<protein>
    <submittedName>
        <fullName evidence="2">ATP-dependent RNA helicase dbp6</fullName>
    </submittedName>
</protein>
<organism evidence="2">
    <name type="scientific">Lygus hesperus</name>
    <name type="common">Western plant bug</name>
    <dbReference type="NCBI Taxonomy" id="30085"/>
    <lineage>
        <taxon>Eukaryota</taxon>
        <taxon>Metazoa</taxon>
        <taxon>Ecdysozoa</taxon>
        <taxon>Arthropoda</taxon>
        <taxon>Hexapoda</taxon>
        <taxon>Insecta</taxon>
        <taxon>Pterygota</taxon>
        <taxon>Neoptera</taxon>
        <taxon>Paraneoptera</taxon>
        <taxon>Hemiptera</taxon>
        <taxon>Heteroptera</taxon>
        <taxon>Panheteroptera</taxon>
        <taxon>Cimicomorpha</taxon>
        <taxon>Miridae</taxon>
        <taxon>Mirini</taxon>
        <taxon>Lygus</taxon>
    </lineage>
</organism>
<dbReference type="Gene3D" id="3.40.50.300">
    <property type="entry name" value="P-loop containing nucleotide triphosphate hydrolases"/>
    <property type="match status" value="1"/>
</dbReference>
<dbReference type="EMBL" id="GBHO01015574">
    <property type="protein sequence ID" value="JAG28030.1"/>
    <property type="molecule type" value="Transcribed_RNA"/>
</dbReference>
<dbReference type="SUPFAM" id="SSF52540">
    <property type="entry name" value="P-loop containing nucleoside triphosphate hydrolases"/>
    <property type="match status" value="1"/>
</dbReference>
<dbReference type="AlphaFoldDB" id="A0A0A9YET7"/>
<evidence type="ECO:0000259" key="1">
    <source>
        <dbReference type="PROSITE" id="PS51192"/>
    </source>
</evidence>